<proteinExistence type="predicted"/>
<dbReference type="Proteomes" id="UP000000612">
    <property type="component" value="Plasmid pl124"/>
</dbReference>
<keyword evidence="2" id="KW-1185">Reference proteome</keyword>
<name>B5RRZ7_BORRA</name>
<organism evidence="1 2">
    <name type="scientific">Borrelia recurrentis (strain A1)</name>
    <dbReference type="NCBI Taxonomy" id="412418"/>
    <lineage>
        <taxon>Bacteria</taxon>
        <taxon>Pseudomonadati</taxon>
        <taxon>Spirochaetota</taxon>
        <taxon>Spirochaetia</taxon>
        <taxon>Spirochaetales</taxon>
        <taxon>Borreliaceae</taxon>
        <taxon>Borrelia</taxon>
    </lineage>
</organism>
<evidence type="ECO:0008006" key="3">
    <source>
        <dbReference type="Google" id="ProtNLM"/>
    </source>
</evidence>
<dbReference type="KEGG" id="bre:BRE_1081"/>
<evidence type="ECO:0000313" key="1">
    <source>
        <dbReference type="EMBL" id="ACH95133.1"/>
    </source>
</evidence>
<accession>B5RRZ7</accession>
<keyword evidence="1" id="KW-0614">Plasmid</keyword>
<sequence length="176" mass="19572">MYFLVKNDNMNYKITLPSKSVKGECLMKKIILSAFVALFTLISCGDKKVDPSKYGTGTGINYVKFIQDPDKVVALAKNFNDIKDALPKETTDKPYKEANLTAAFTAISAHEAKFLKALALEKARKSAKENENANSTEIDKEFETYLTENLKFAKGDANVDGSYASVMKKFTDELVK</sequence>
<geneLocation type="plasmid" evidence="1 2">
    <name>pl124</name>
</geneLocation>
<dbReference type="EMBL" id="CP000994">
    <property type="protein sequence ID" value="ACH95133.1"/>
    <property type="molecule type" value="Genomic_DNA"/>
</dbReference>
<dbReference type="AlphaFoldDB" id="B5RRZ7"/>
<protein>
    <recommendedName>
        <fullName evidence="3">Arthropod-associated lipoprotein</fullName>
    </recommendedName>
</protein>
<gene>
    <name evidence="1" type="ordered locus">BRE_1081</name>
</gene>
<dbReference type="HOGENOM" id="CLU_1737025_0_0_12"/>
<reference evidence="1 2" key="1">
    <citation type="journal article" date="2008" name="PLoS Genet.">
        <title>The genome of Borrelia recurrentis, the agent of deadly louse-borne relapsing fever, is a degraded subset of tick-borne Borrelia duttonii.</title>
        <authorList>
            <person name="Lescot M."/>
            <person name="Audic S."/>
            <person name="Robert C."/>
            <person name="Nguyen T.T."/>
            <person name="Blanc G."/>
            <person name="Cutler S.J."/>
            <person name="Wincker P."/>
            <person name="Couloux A."/>
            <person name="Claverie J.-M."/>
            <person name="Raoult D."/>
            <person name="Drancourt M."/>
        </authorList>
    </citation>
    <scope>NUCLEOTIDE SEQUENCE [LARGE SCALE GENOMIC DNA]</scope>
    <source>
        <strain evidence="1 2">A1</strain>
    </source>
</reference>
<evidence type="ECO:0000313" key="2">
    <source>
        <dbReference type="Proteomes" id="UP000000612"/>
    </source>
</evidence>